<sequence length="210" mass="24472">TNQNNQQKINKKKSIKRKHSQKNKQFHHQIITSSLMPYSSEYYSYYGQPKSPFHRLSNSSKIKINNKQLRTFTKHSKHHNNNNHNKSKDRDSQSDQHTKTIDDFHNENTSHNASEQVDDYNICRNNNNNKETSCVVKFMYLGISSTEESKIQHIIDQQKNKKEEKNSMYNNNDTNQSLSRLITVIQQPNGGNTHTLFKGLLQPGGKNNNL</sequence>
<reference evidence="2 3" key="1">
    <citation type="submission" date="2018-11" db="EMBL/GenBank/DDBJ databases">
        <authorList>
            <consortium name="Pathogen Informatics"/>
        </authorList>
    </citation>
    <scope>NUCLEOTIDE SEQUENCE [LARGE SCALE GENOMIC DNA]</scope>
    <source>
        <strain>Denwood</strain>
        <strain evidence="3">Zambia</strain>
    </source>
</reference>
<feature type="region of interest" description="Disordered" evidence="1">
    <location>
        <begin position="1"/>
        <end position="26"/>
    </location>
</feature>
<feature type="region of interest" description="Disordered" evidence="1">
    <location>
        <begin position="75"/>
        <end position="113"/>
    </location>
</feature>
<feature type="compositionally biased region" description="Basic residues" evidence="1">
    <location>
        <begin position="9"/>
        <end position="26"/>
    </location>
</feature>
<name>A0A183PP29_9TREM</name>
<feature type="compositionally biased region" description="Basic and acidic residues" evidence="1">
    <location>
        <begin position="86"/>
        <end position="108"/>
    </location>
</feature>
<dbReference type="AlphaFoldDB" id="A0A183PP29"/>
<accession>A0A183PP29</accession>
<feature type="non-terminal residue" evidence="2">
    <location>
        <position position="1"/>
    </location>
</feature>
<protein>
    <submittedName>
        <fullName evidence="2">Uncharacterized protein</fullName>
    </submittedName>
</protein>
<dbReference type="STRING" id="31246.A0A183PP29"/>
<proteinExistence type="predicted"/>
<gene>
    <name evidence="2" type="ORF">SMTD_LOCUS16115</name>
</gene>
<evidence type="ECO:0000313" key="2">
    <source>
        <dbReference type="EMBL" id="VDP70430.1"/>
    </source>
</evidence>
<dbReference type="EMBL" id="UZAL01036749">
    <property type="protein sequence ID" value="VDP70430.1"/>
    <property type="molecule type" value="Genomic_DNA"/>
</dbReference>
<evidence type="ECO:0000256" key="1">
    <source>
        <dbReference type="SAM" id="MobiDB-lite"/>
    </source>
</evidence>
<dbReference type="Proteomes" id="UP000269396">
    <property type="component" value="Unassembled WGS sequence"/>
</dbReference>
<evidence type="ECO:0000313" key="3">
    <source>
        <dbReference type="Proteomes" id="UP000269396"/>
    </source>
</evidence>
<organism evidence="2 3">
    <name type="scientific">Schistosoma mattheei</name>
    <dbReference type="NCBI Taxonomy" id="31246"/>
    <lineage>
        <taxon>Eukaryota</taxon>
        <taxon>Metazoa</taxon>
        <taxon>Spiralia</taxon>
        <taxon>Lophotrochozoa</taxon>
        <taxon>Platyhelminthes</taxon>
        <taxon>Trematoda</taxon>
        <taxon>Digenea</taxon>
        <taxon>Strigeidida</taxon>
        <taxon>Schistosomatoidea</taxon>
        <taxon>Schistosomatidae</taxon>
        <taxon>Schistosoma</taxon>
    </lineage>
</organism>
<feature type="compositionally biased region" description="Basic residues" evidence="1">
    <location>
        <begin position="75"/>
        <end position="85"/>
    </location>
</feature>
<keyword evidence="3" id="KW-1185">Reference proteome</keyword>